<accession>A0ABS8WG82</accession>
<dbReference type="Proteomes" id="UP000823775">
    <property type="component" value="Unassembled WGS sequence"/>
</dbReference>
<dbReference type="EMBL" id="JACEIK010007163">
    <property type="protein sequence ID" value="MCE3049815.1"/>
    <property type="molecule type" value="Genomic_DNA"/>
</dbReference>
<evidence type="ECO:0000313" key="2">
    <source>
        <dbReference type="Proteomes" id="UP000823775"/>
    </source>
</evidence>
<name>A0ABS8WG82_DATST</name>
<protein>
    <submittedName>
        <fullName evidence="1">Uncharacterized protein</fullName>
    </submittedName>
</protein>
<reference evidence="1 2" key="1">
    <citation type="journal article" date="2021" name="BMC Genomics">
        <title>Datura genome reveals duplications of psychoactive alkaloid biosynthetic genes and high mutation rate following tissue culture.</title>
        <authorList>
            <person name="Rajewski A."/>
            <person name="Carter-House D."/>
            <person name="Stajich J."/>
            <person name="Litt A."/>
        </authorList>
    </citation>
    <scope>NUCLEOTIDE SEQUENCE [LARGE SCALE GENOMIC DNA]</scope>
    <source>
        <strain evidence="1">AR-01</strain>
    </source>
</reference>
<comment type="caution">
    <text evidence="1">The sequence shown here is derived from an EMBL/GenBank/DDBJ whole genome shotgun (WGS) entry which is preliminary data.</text>
</comment>
<sequence>MPIVIHEPPVKHRLQPVHLGVMITSVAQLVNHRCQTARRRTITGYEPENRKGDDHHCTNRRTIGYRRSRTDLVIMRGNEWRNLDFRRNSERLNVRLPIGEMPIMLDEPPVETRVQLRGYRPLPRTRISLVLRGSRVVTHRCRMLLPSFLINDDDSSVLCGSPPTFC</sequence>
<proteinExistence type="predicted"/>
<keyword evidence="2" id="KW-1185">Reference proteome</keyword>
<gene>
    <name evidence="1" type="ORF">HAX54_045842</name>
</gene>
<evidence type="ECO:0000313" key="1">
    <source>
        <dbReference type="EMBL" id="MCE3049815.1"/>
    </source>
</evidence>
<organism evidence="1 2">
    <name type="scientific">Datura stramonium</name>
    <name type="common">Jimsonweed</name>
    <name type="synonym">Common thornapple</name>
    <dbReference type="NCBI Taxonomy" id="4076"/>
    <lineage>
        <taxon>Eukaryota</taxon>
        <taxon>Viridiplantae</taxon>
        <taxon>Streptophyta</taxon>
        <taxon>Embryophyta</taxon>
        <taxon>Tracheophyta</taxon>
        <taxon>Spermatophyta</taxon>
        <taxon>Magnoliopsida</taxon>
        <taxon>eudicotyledons</taxon>
        <taxon>Gunneridae</taxon>
        <taxon>Pentapetalae</taxon>
        <taxon>asterids</taxon>
        <taxon>lamiids</taxon>
        <taxon>Solanales</taxon>
        <taxon>Solanaceae</taxon>
        <taxon>Solanoideae</taxon>
        <taxon>Datureae</taxon>
        <taxon>Datura</taxon>
    </lineage>
</organism>